<evidence type="ECO:0000313" key="2">
    <source>
        <dbReference type="EMBL" id="GGX48755.1"/>
    </source>
</evidence>
<sequence length="145" mass="16054">MLRVTGLFLLGLLMPVSVFAGAESSSIPKTVAQQRSFSQPQVFRGQLGGKLIEMHLQPKKEEPESLEGYYLIGPDWKKKVLLAGEWSGSQVSLEESENGTDVSGTLEAEWLEEGLSGNWMPADETLKLYFRLQPVKQAVTGKRKS</sequence>
<dbReference type="RefSeq" id="WP_189357953.1">
    <property type="nucleotide sequence ID" value="NZ_BMYU01000008.1"/>
</dbReference>
<name>A0ABQ2Y0H0_9BURK</name>
<evidence type="ECO:0000313" key="3">
    <source>
        <dbReference type="Proteomes" id="UP000653343"/>
    </source>
</evidence>
<gene>
    <name evidence="2" type="ORF">GCM10010946_29100</name>
</gene>
<protein>
    <submittedName>
        <fullName evidence="2">Uncharacterized protein</fullName>
    </submittedName>
</protein>
<evidence type="ECO:0000256" key="1">
    <source>
        <dbReference type="SAM" id="SignalP"/>
    </source>
</evidence>
<keyword evidence="3" id="KW-1185">Reference proteome</keyword>
<reference evidence="3" key="1">
    <citation type="journal article" date="2019" name="Int. J. Syst. Evol. Microbiol.">
        <title>The Global Catalogue of Microorganisms (GCM) 10K type strain sequencing project: providing services to taxonomists for standard genome sequencing and annotation.</title>
        <authorList>
            <consortium name="The Broad Institute Genomics Platform"/>
            <consortium name="The Broad Institute Genome Sequencing Center for Infectious Disease"/>
            <person name="Wu L."/>
            <person name="Ma J."/>
        </authorList>
    </citation>
    <scope>NUCLEOTIDE SEQUENCE [LARGE SCALE GENOMIC DNA]</scope>
    <source>
        <strain evidence="3">KCTC 23917</strain>
    </source>
</reference>
<dbReference type="EMBL" id="BMYU01000008">
    <property type="protein sequence ID" value="GGX48755.1"/>
    <property type="molecule type" value="Genomic_DNA"/>
</dbReference>
<accession>A0ABQ2Y0H0</accession>
<organism evidence="2 3">
    <name type="scientific">Undibacterium squillarum</name>
    <dbReference type="NCBI Taxonomy" id="1131567"/>
    <lineage>
        <taxon>Bacteria</taxon>
        <taxon>Pseudomonadati</taxon>
        <taxon>Pseudomonadota</taxon>
        <taxon>Betaproteobacteria</taxon>
        <taxon>Burkholderiales</taxon>
        <taxon>Oxalobacteraceae</taxon>
        <taxon>Undibacterium</taxon>
    </lineage>
</organism>
<comment type="caution">
    <text evidence="2">The sequence shown here is derived from an EMBL/GenBank/DDBJ whole genome shotgun (WGS) entry which is preliminary data.</text>
</comment>
<feature type="chain" id="PRO_5046613077" evidence="1">
    <location>
        <begin position="21"/>
        <end position="145"/>
    </location>
</feature>
<keyword evidence="1" id="KW-0732">Signal</keyword>
<dbReference type="Proteomes" id="UP000653343">
    <property type="component" value="Unassembled WGS sequence"/>
</dbReference>
<feature type="signal peptide" evidence="1">
    <location>
        <begin position="1"/>
        <end position="20"/>
    </location>
</feature>
<proteinExistence type="predicted"/>